<evidence type="ECO:0000313" key="3">
    <source>
        <dbReference type="Proteomes" id="UP001438707"/>
    </source>
</evidence>
<feature type="region of interest" description="Disordered" evidence="1">
    <location>
        <begin position="688"/>
        <end position="726"/>
    </location>
</feature>
<dbReference type="Pfam" id="PF13671">
    <property type="entry name" value="AAA_33"/>
    <property type="match status" value="1"/>
</dbReference>
<name>A0AAW1QIU5_9CHLO</name>
<feature type="compositionally biased region" description="Low complexity" evidence="1">
    <location>
        <begin position="35"/>
        <end position="47"/>
    </location>
</feature>
<dbReference type="Proteomes" id="UP001438707">
    <property type="component" value="Unassembled WGS sequence"/>
</dbReference>
<organism evidence="2 3">
    <name type="scientific">Apatococcus lobatus</name>
    <dbReference type="NCBI Taxonomy" id="904363"/>
    <lineage>
        <taxon>Eukaryota</taxon>
        <taxon>Viridiplantae</taxon>
        <taxon>Chlorophyta</taxon>
        <taxon>core chlorophytes</taxon>
        <taxon>Trebouxiophyceae</taxon>
        <taxon>Chlorellales</taxon>
        <taxon>Chlorellaceae</taxon>
        <taxon>Apatococcus</taxon>
    </lineage>
</organism>
<accession>A0AAW1QIU5</accession>
<dbReference type="Gene3D" id="3.40.50.300">
    <property type="entry name" value="P-loop containing nucleotide triphosphate hydrolases"/>
    <property type="match status" value="1"/>
</dbReference>
<dbReference type="InterPro" id="IPR027417">
    <property type="entry name" value="P-loop_NTPase"/>
</dbReference>
<dbReference type="PANTHER" id="PTHR13413:SF0">
    <property type="entry name" value="YLP MOTIF-CONTAINING PROTEIN 1"/>
    <property type="match status" value="1"/>
</dbReference>
<gene>
    <name evidence="2" type="ORF">WJX74_005382</name>
</gene>
<feature type="region of interest" description="Disordered" evidence="1">
    <location>
        <begin position="570"/>
        <end position="671"/>
    </location>
</feature>
<evidence type="ECO:0008006" key="4">
    <source>
        <dbReference type="Google" id="ProtNLM"/>
    </source>
</evidence>
<feature type="region of interest" description="Disordered" evidence="1">
    <location>
        <begin position="1"/>
        <end position="114"/>
    </location>
</feature>
<dbReference type="GO" id="GO:0005634">
    <property type="term" value="C:nucleus"/>
    <property type="evidence" value="ECO:0007669"/>
    <property type="project" value="InterPro"/>
</dbReference>
<feature type="compositionally biased region" description="Basic and acidic residues" evidence="1">
    <location>
        <begin position="706"/>
        <end position="717"/>
    </location>
</feature>
<dbReference type="EMBL" id="JALJOS010000038">
    <property type="protein sequence ID" value="KAK9821370.1"/>
    <property type="molecule type" value="Genomic_DNA"/>
</dbReference>
<feature type="compositionally biased region" description="Polar residues" evidence="1">
    <location>
        <begin position="7"/>
        <end position="27"/>
    </location>
</feature>
<dbReference type="PANTHER" id="PTHR13413">
    <property type="entry name" value="YLP MOTIF CONTAINING PROTEIN NUCLEAR PROTEIN ZAP"/>
    <property type="match status" value="1"/>
</dbReference>
<sequence length="726" mass="78713">MEYSGYWQANSAPAESEPTQGQWSSGENAWGKWPQSGDAGQSSQSGDWPLAQPGASTQEHIKFTGQGTEGSSHELPPLPPGGPANDTADQPPPLPDGPPPLPSDAPPPLPPEIAPSVASAELEVATAGSSYELPGQLQPDLAVAQAGPDDQLHAQPELPALANASPALAYASQQEHQCHADDSAEARYNDWQASHYQQPSSSLPEQPNGYASTYHYSQESWQAPQYAHSVAYAEQQHYQQYYQQPTQQHPWQLPTPWQSTTIASSQYAAPALYAAAGQYPSPDVSQQTYPHYQTPTYLPASNDPSSAAGSYQAEAAPVMPAASAAGLSGPPQTPIVVVHATDLFEMPGCAKRPKKIAILLRGIPGSGKTHIAQQLRKMELKITGDAPRIHSIDDYFMTEVEREEEDVESGKRGKKRKVQELEYCYEQEMEGSYRRSLLKAYQKTMDEKRFNIVIVDAPNLLVEDFKPYWSAGQRAGYEVYILDPFEGDPETCFKRNVHDRSLEDIQGAAACWEPAPAFYPRLDVTSLFAPSSSRQPKPSRIMEVEMDAEADAAPSSAPARQRSRWAVDDDEFNTEDQQTQQASSKRSKAGKESTRSDAKQEDGTSKEVFDGLTDGLDGLIDPQSGKGKSGPAAHATSSKAGSSVSALSKRPGKKSVRWADQAEKSEGGFSIGGTAALQLETVYVLSGLGPPQADRHDQKGSFAAKARAERSSEHSFKDMMLGNKQK</sequence>
<dbReference type="SUPFAM" id="SSF52540">
    <property type="entry name" value="P-loop containing nucleoside triphosphate hydrolases"/>
    <property type="match status" value="1"/>
</dbReference>
<protein>
    <recommendedName>
        <fullName evidence="4">YLP motif-containing protein 1</fullName>
    </recommendedName>
</protein>
<keyword evidence="3" id="KW-1185">Reference proteome</keyword>
<feature type="compositionally biased region" description="Low complexity" evidence="1">
    <location>
        <begin position="610"/>
        <end position="619"/>
    </location>
</feature>
<evidence type="ECO:0000256" key="1">
    <source>
        <dbReference type="SAM" id="MobiDB-lite"/>
    </source>
</evidence>
<dbReference type="InterPro" id="IPR026314">
    <property type="entry name" value="YLP_motif_con_p1"/>
</dbReference>
<feature type="compositionally biased region" description="Polar residues" evidence="1">
    <location>
        <begin position="575"/>
        <end position="584"/>
    </location>
</feature>
<feature type="compositionally biased region" description="Low complexity" evidence="1">
    <location>
        <begin position="635"/>
        <end position="648"/>
    </location>
</feature>
<feature type="compositionally biased region" description="Pro residues" evidence="1">
    <location>
        <begin position="90"/>
        <end position="113"/>
    </location>
</feature>
<comment type="caution">
    <text evidence="2">The sequence shown here is derived from an EMBL/GenBank/DDBJ whole genome shotgun (WGS) entry which is preliminary data.</text>
</comment>
<proteinExistence type="predicted"/>
<feature type="compositionally biased region" description="Basic and acidic residues" evidence="1">
    <location>
        <begin position="589"/>
        <end position="609"/>
    </location>
</feature>
<reference evidence="2 3" key="1">
    <citation type="journal article" date="2024" name="Nat. Commun.">
        <title>Phylogenomics reveals the evolutionary origins of lichenization in chlorophyte algae.</title>
        <authorList>
            <person name="Puginier C."/>
            <person name="Libourel C."/>
            <person name="Otte J."/>
            <person name="Skaloud P."/>
            <person name="Haon M."/>
            <person name="Grisel S."/>
            <person name="Petersen M."/>
            <person name="Berrin J.G."/>
            <person name="Delaux P.M."/>
            <person name="Dal Grande F."/>
            <person name="Keller J."/>
        </authorList>
    </citation>
    <scope>NUCLEOTIDE SEQUENCE [LARGE SCALE GENOMIC DNA]</scope>
    <source>
        <strain evidence="2 3">SAG 2145</strain>
    </source>
</reference>
<dbReference type="GO" id="GO:0032204">
    <property type="term" value="P:regulation of telomere maintenance"/>
    <property type="evidence" value="ECO:0007669"/>
    <property type="project" value="TreeGrafter"/>
</dbReference>
<evidence type="ECO:0000313" key="2">
    <source>
        <dbReference type="EMBL" id="KAK9821370.1"/>
    </source>
</evidence>
<dbReference type="AlphaFoldDB" id="A0AAW1QIU5"/>